<feature type="region of interest" description="Disordered" evidence="1">
    <location>
        <begin position="1"/>
        <end position="35"/>
    </location>
</feature>
<keyword evidence="3" id="KW-1185">Reference proteome</keyword>
<dbReference type="OrthoDB" id="9798299at2"/>
<evidence type="ECO:0000313" key="3">
    <source>
        <dbReference type="Proteomes" id="UP000239522"/>
    </source>
</evidence>
<proteinExistence type="predicted"/>
<sequence length="153" mass="15803">MGKNAPDADVDNLIGSTWGDQGGTTANGNWTPGAKGLQDPCPAGYRVPSSAEWVAVYTNNTASETGTFASSNTNYGSALHYGTAGDPKQLTLPAAGYRGSTNGTLGGRGNEGDYWSSTENGSSAYVLAFDSDDEYPASIGNRTLGFSLRCIAE</sequence>
<dbReference type="AlphaFoldDB" id="A0A2S7KY82"/>
<gene>
    <name evidence="2" type="ORF">BST83_10665</name>
</gene>
<reference evidence="2 3" key="1">
    <citation type="submission" date="2016-11" db="EMBL/GenBank/DDBJ databases">
        <title>Trade-off between light-utilization and light-protection in marine flavobacteria.</title>
        <authorList>
            <person name="Kumagai Y."/>
        </authorList>
    </citation>
    <scope>NUCLEOTIDE SEQUENCE [LARGE SCALE GENOMIC DNA]</scope>
    <source>
        <strain evidence="2 3">ATCC 700397</strain>
    </source>
</reference>
<dbReference type="EMBL" id="MQUA01000013">
    <property type="protein sequence ID" value="PQB07570.1"/>
    <property type="molecule type" value="Genomic_DNA"/>
</dbReference>
<dbReference type="RefSeq" id="WP_104809779.1">
    <property type="nucleotide sequence ID" value="NZ_MQUA01000013.1"/>
</dbReference>
<name>A0A2S7KY82_9FLAO</name>
<accession>A0A2S7KY82</accession>
<evidence type="ECO:0000313" key="2">
    <source>
        <dbReference type="EMBL" id="PQB07570.1"/>
    </source>
</evidence>
<comment type="caution">
    <text evidence="2">The sequence shown here is derived from an EMBL/GenBank/DDBJ whole genome shotgun (WGS) entry which is preliminary data.</text>
</comment>
<protein>
    <submittedName>
        <fullName evidence="2">Uncharacterized protein</fullName>
    </submittedName>
</protein>
<evidence type="ECO:0000256" key="1">
    <source>
        <dbReference type="SAM" id="MobiDB-lite"/>
    </source>
</evidence>
<dbReference type="Proteomes" id="UP000239522">
    <property type="component" value="Unassembled WGS sequence"/>
</dbReference>
<organism evidence="2 3">
    <name type="scientific">Polaribacter filamentus</name>
    <dbReference type="NCBI Taxonomy" id="53483"/>
    <lineage>
        <taxon>Bacteria</taxon>
        <taxon>Pseudomonadati</taxon>
        <taxon>Bacteroidota</taxon>
        <taxon>Flavobacteriia</taxon>
        <taxon>Flavobacteriales</taxon>
        <taxon>Flavobacteriaceae</taxon>
    </lineage>
</organism>
<feature type="compositionally biased region" description="Polar residues" evidence="1">
    <location>
        <begin position="14"/>
        <end position="30"/>
    </location>
</feature>